<dbReference type="InterPro" id="IPR038592">
    <property type="entry name" value="CheD-like_sf"/>
</dbReference>
<evidence type="ECO:0000256" key="2">
    <source>
        <dbReference type="ARBA" id="ARBA00022801"/>
    </source>
</evidence>
<comment type="caution">
    <text evidence="4">The sequence shown here is derived from an EMBL/GenBank/DDBJ whole genome shotgun (WGS) entry which is preliminary data.</text>
</comment>
<dbReference type="RefSeq" id="WP_208998845.1">
    <property type="nucleotide sequence ID" value="NZ_JBHUFA010000015.1"/>
</dbReference>
<organism evidence="4 5">
    <name type="scientific">Roseibium aestuarii</name>
    <dbReference type="NCBI Taxonomy" id="2600299"/>
    <lineage>
        <taxon>Bacteria</taxon>
        <taxon>Pseudomonadati</taxon>
        <taxon>Pseudomonadota</taxon>
        <taxon>Alphaproteobacteria</taxon>
        <taxon>Hyphomicrobiales</taxon>
        <taxon>Stappiaceae</taxon>
        <taxon>Roseibium</taxon>
    </lineage>
</organism>
<dbReference type="InterPro" id="IPR011324">
    <property type="entry name" value="Cytotoxic_necrot_fac-like_cat"/>
</dbReference>
<keyword evidence="2 3" id="KW-0378">Hydrolase</keyword>
<dbReference type="InterPro" id="IPR005659">
    <property type="entry name" value="Chemorcpt_Glu_NH3ase_CheD"/>
</dbReference>
<comment type="catalytic activity">
    <reaction evidence="3">
        <text>L-glutaminyl-[protein] + H2O = L-glutamyl-[protein] + NH4(+)</text>
        <dbReference type="Rhea" id="RHEA:16441"/>
        <dbReference type="Rhea" id="RHEA-COMP:10207"/>
        <dbReference type="Rhea" id="RHEA-COMP:10208"/>
        <dbReference type="ChEBI" id="CHEBI:15377"/>
        <dbReference type="ChEBI" id="CHEBI:28938"/>
        <dbReference type="ChEBI" id="CHEBI:29973"/>
        <dbReference type="ChEBI" id="CHEBI:30011"/>
        <dbReference type="EC" id="3.5.1.44"/>
    </reaction>
</comment>
<evidence type="ECO:0000256" key="3">
    <source>
        <dbReference type="HAMAP-Rule" id="MF_01440"/>
    </source>
</evidence>
<accession>A0ABW4JYL1</accession>
<dbReference type="Proteomes" id="UP001597327">
    <property type="component" value="Unassembled WGS sequence"/>
</dbReference>
<protein>
    <recommendedName>
        <fullName evidence="3">Probable chemoreceptor glutamine deamidase CheD</fullName>
        <ecNumber evidence="3">3.5.1.44</ecNumber>
    </recommendedName>
</protein>
<dbReference type="Gene3D" id="3.30.1330.200">
    <property type="match status" value="1"/>
</dbReference>
<dbReference type="PANTHER" id="PTHR35147:SF2">
    <property type="entry name" value="CHEMORECEPTOR GLUTAMINE DEAMIDASE CHED-RELATED"/>
    <property type="match status" value="1"/>
</dbReference>
<evidence type="ECO:0000313" key="5">
    <source>
        <dbReference type="Proteomes" id="UP001597327"/>
    </source>
</evidence>
<evidence type="ECO:0000256" key="1">
    <source>
        <dbReference type="ARBA" id="ARBA00022500"/>
    </source>
</evidence>
<dbReference type="HAMAP" id="MF_01440">
    <property type="entry name" value="CheD"/>
    <property type="match status" value="1"/>
</dbReference>
<dbReference type="EMBL" id="JBHUFA010000015">
    <property type="protein sequence ID" value="MFD1697269.1"/>
    <property type="molecule type" value="Genomic_DNA"/>
</dbReference>
<reference evidence="5" key="1">
    <citation type="journal article" date="2019" name="Int. J. Syst. Evol. Microbiol.">
        <title>The Global Catalogue of Microorganisms (GCM) 10K type strain sequencing project: providing services to taxonomists for standard genome sequencing and annotation.</title>
        <authorList>
            <consortium name="The Broad Institute Genomics Platform"/>
            <consortium name="The Broad Institute Genome Sequencing Center for Infectious Disease"/>
            <person name="Wu L."/>
            <person name="Ma J."/>
        </authorList>
    </citation>
    <scope>NUCLEOTIDE SEQUENCE [LARGE SCALE GENOMIC DNA]</scope>
    <source>
        <strain evidence="5">JCM 3369</strain>
    </source>
</reference>
<dbReference type="CDD" id="cd16352">
    <property type="entry name" value="CheD"/>
    <property type="match status" value="1"/>
</dbReference>
<keyword evidence="1 3" id="KW-0145">Chemotaxis</keyword>
<comment type="similarity">
    <text evidence="3">Belongs to the CheD family.</text>
</comment>
<gene>
    <name evidence="3" type="primary">cheD</name>
    <name evidence="4" type="ORF">ACFSC7_17265</name>
</gene>
<name>A0ABW4JYL1_9HYPH</name>
<sequence>MLMPVPDGLTGPADDTASFRLEQVDISRRVRVLPGESRSVLRPDLVLMTVLGSCVSACIRDPRTGFGGMNHFMLPFSETGTWNGEEAAMRYGNYAMEALINEVLKSGCRREDLEIKAFGGADLGFHQSGVGRKNVAFLIGYLNSEGLRLAAHDFGGNQGRRVFYRPATGQVRQNYIRTTPKDAVLREEQKYARTLETRPLDGTIELF</sequence>
<dbReference type="EC" id="3.5.1.44" evidence="3"/>
<dbReference type="SUPFAM" id="SSF64438">
    <property type="entry name" value="CNF1/YfiH-like putative cysteine hydrolases"/>
    <property type="match status" value="1"/>
</dbReference>
<dbReference type="PANTHER" id="PTHR35147">
    <property type="entry name" value="CHEMORECEPTOR GLUTAMINE DEAMIDASE CHED-RELATED"/>
    <property type="match status" value="1"/>
</dbReference>
<keyword evidence="5" id="KW-1185">Reference proteome</keyword>
<evidence type="ECO:0000313" key="4">
    <source>
        <dbReference type="EMBL" id="MFD1697269.1"/>
    </source>
</evidence>
<proteinExistence type="inferred from homology"/>
<comment type="function">
    <text evidence="3">Probably deamidates glutamine residues to glutamate on methyl-accepting chemotaxis receptors (MCPs), playing an important role in chemotaxis.</text>
</comment>
<dbReference type="Pfam" id="PF03975">
    <property type="entry name" value="CheD"/>
    <property type="match status" value="1"/>
</dbReference>